<sequence length="121" mass="13186">MSDSAKERMLNARLSMLLRHGFNDLGIKAVLKQTGVPKGSFYHHFASKEDFALQVIGRYMDEVHLALTRCSVTVRFRRSTVFASSSDRGDGQRATDARGGRCAGAAGAARCRGEDLVADHA</sequence>
<protein>
    <submittedName>
        <fullName evidence="6">TetR family transcriptional regulator</fullName>
    </submittedName>
</protein>
<feature type="DNA-binding region" description="H-T-H motif" evidence="4">
    <location>
        <begin position="26"/>
        <end position="45"/>
    </location>
</feature>
<keyword evidence="2 4" id="KW-0238">DNA-binding</keyword>
<keyword evidence="1" id="KW-0805">Transcription regulation</keyword>
<name>A0A2T5ALY5_MYCDI</name>
<reference evidence="6 7" key="1">
    <citation type="submission" date="2018-04" db="EMBL/GenBank/DDBJ databases">
        <title>Genomic Encyclopedia of Type Strains, Phase IV (KMG-IV): sequencing the most valuable type-strain genomes for metagenomic binning, comparative biology and taxonomic classification.</title>
        <authorList>
            <person name="Goeker M."/>
        </authorList>
    </citation>
    <scope>NUCLEOTIDE SEQUENCE [LARGE SCALE GENOMIC DNA]</scope>
    <source>
        <strain evidence="6 7">DSM 7138</strain>
    </source>
</reference>
<dbReference type="GO" id="GO:0003677">
    <property type="term" value="F:DNA binding"/>
    <property type="evidence" value="ECO:0007669"/>
    <property type="project" value="UniProtKB-UniRule"/>
</dbReference>
<dbReference type="InterPro" id="IPR001647">
    <property type="entry name" value="HTH_TetR"/>
</dbReference>
<keyword evidence="3" id="KW-0804">Transcription</keyword>
<dbReference type="PANTHER" id="PTHR47506">
    <property type="entry name" value="TRANSCRIPTIONAL REGULATORY PROTEIN"/>
    <property type="match status" value="1"/>
</dbReference>
<comment type="caution">
    <text evidence="6">The sequence shown here is derived from an EMBL/GenBank/DDBJ whole genome shotgun (WGS) entry which is preliminary data.</text>
</comment>
<dbReference type="PRINTS" id="PR00455">
    <property type="entry name" value="HTHTETR"/>
</dbReference>
<dbReference type="Proteomes" id="UP000241247">
    <property type="component" value="Unassembled WGS sequence"/>
</dbReference>
<dbReference type="Pfam" id="PF00440">
    <property type="entry name" value="TetR_N"/>
    <property type="match status" value="1"/>
</dbReference>
<evidence type="ECO:0000256" key="4">
    <source>
        <dbReference type="PROSITE-ProRule" id="PRU00335"/>
    </source>
</evidence>
<keyword evidence="7" id="KW-1185">Reference proteome</keyword>
<dbReference type="RefSeq" id="WP_210204776.1">
    <property type="nucleotide sequence ID" value="NZ_JBHEEX010000019.1"/>
</dbReference>
<dbReference type="SUPFAM" id="SSF46689">
    <property type="entry name" value="Homeodomain-like"/>
    <property type="match status" value="1"/>
</dbReference>
<organism evidence="6 7">
    <name type="scientific">Mycoplana dimorpha</name>
    <dbReference type="NCBI Taxonomy" id="28320"/>
    <lineage>
        <taxon>Bacteria</taxon>
        <taxon>Pseudomonadati</taxon>
        <taxon>Pseudomonadota</taxon>
        <taxon>Alphaproteobacteria</taxon>
        <taxon>Hyphomicrobiales</taxon>
        <taxon>Rhizobiaceae</taxon>
        <taxon>Mycoplana</taxon>
    </lineage>
</organism>
<feature type="domain" description="HTH tetR-type" evidence="5">
    <location>
        <begin position="3"/>
        <end position="63"/>
    </location>
</feature>
<dbReference type="Gene3D" id="1.10.357.10">
    <property type="entry name" value="Tetracycline Repressor, domain 2"/>
    <property type="match status" value="1"/>
</dbReference>
<evidence type="ECO:0000259" key="5">
    <source>
        <dbReference type="PROSITE" id="PS50977"/>
    </source>
</evidence>
<gene>
    <name evidence="6" type="ORF">C7449_1138</name>
</gene>
<evidence type="ECO:0000256" key="1">
    <source>
        <dbReference type="ARBA" id="ARBA00023015"/>
    </source>
</evidence>
<dbReference type="InterPro" id="IPR009057">
    <property type="entry name" value="Homeodomain-like_sf"/>
</dbReference>
<evidence type="ECO:0000313" key="6">
    <source>
        <dbReference type="EMBL" id="PTM87759.1"/>
    </source>
</evidence>
<evidence type="ECO:0000256" key="3">
    <source>
        <dbReference type="ARBA" id="ARBA00023163"/>
    </source>
</evidence>
<dbReference type="EMBL" id="PZZZ01000013">
    <property type="protein sequence ID" value="PTM87759.1"/>
    <property type="molecule type" value="Genomic_DNA"/>
</dbReference>
<dbReference type="PROSITE" id="PS50977">
    <property type="entry name" value="HTH_TETR_2"/>
    <property type="match status" value="1"/>
</dbReference>
<evidence type="ECO:0000313" key="7">
    <source>
        <dbReference type="Proteomes" id="UP000241247"/>
    </source>
</evidence>
<evidence type="ECO:0000256" key="2">
    <source>
        <dbReference type="ARBA" id="ARBA00023125"/>
    </source>
</evidence>
<proteinExistence type="predicted"/>
<dbReference type="AlphaFoldDB" id="A0A2T5ALY5"/>
<accession>A0A2T5ALY5</accession>
<dbReference type="PANTHER" id="PTHR47506:SF6">
    <property type="entry name" value="HTH-TYPE TRANSCRIPTIONAL REPRESSOR NEMR"/>
    <property type="match status" value="1"/>
</dbReference>